<reference evidence="9 10" key="2">
    <citation type="submission" date="2016-08" db="EMBL/GenBank/DDBJ databases">
        <title>Orenia metallireducens sp. nov. strain Z6, a Novel Metal-reducing Firmicute from the Deep Subsurface.</title>
        <authorList>
            <person name="Maxim B.I."/>
            <person name="Kenneth K."/>
            <person name="Flynn T.M."/>
            <person name="Oloughlin E.J."/>
            <person name="Locke R.A."/>
            <person name="Weber J.R."/>
            <person name="Egan S.M."/>
            <person name="Mackie R.I."/>
            <person name="Cann I.K."/>
        </authorList>
    </citation>
    <scope>NUCLEOTIDE SEQUENCE [LARGE SCALE GENOMIC DNA]</scope>
    <source>
        <strain evidence="9 10">Z6</strain>
    </source>
</reference>
<evidence type="ECO:0000313" key="9">
    <source>
        <dbReference type="EMBL" id="OCL27654.1"/>
    </source>
</evidence>
<dbReference type="NCBIfam" id="TIGR02199">
    <property type="entry name" value="rfaE_dom_II"/>
    <property type="match status" value="1"/>
</dbReference>
<comment type="catalytic activity">
    <reaction evidence="7">
        <text>D-glycero-beta-D-manno-heptose 1-phosphate + ATP + H(+) = ADP-D-glycero-beta-D-manno-heptose + diphosphate</text>
        <dbReference type="Rhea" id="RHEA:27465"/>
        <dbReference type="ChEBI" id="CHEBI:15378"/>
        <dbReference type="ChEBI" id="CHEBI:30616"/>
        <dbReference type="ChEBI" id="CHEBI:33019"/>
        <dbReference type="ChEBI" id="CHEBI:59967"/>
        <dbReference type="ChEBI" id="CHEBI:61593"/>
        <dbReference type="EC" id="2.7.7.70"/>
    </reaction>
</comment>
<feature type="domain" description="Cytidyltransferase-like" evidence="8">
    <location>
        <begin position="29"/>
        <end position="121"/>
    </location>
</feature>
<sequence>MSIIEKIQPRDQLKIILKEKKTEGKKIVFTNGCFDILHVGHTRYLAEAKARGDLLVIALNSDSSVKLLKGDKRPIIPEIERAEMLANLEVVDYVTIFSEKTANETIAILKPDIYIKGGDYQIEELPEAEVVASYGGKIDLVSEIKGASTTNIIGEILKRY</sequence>
<dbReference type="GO" id="GO:0016773">
    <property type="term" value="F:phosphotransferase activity, alcohol group as acceptor"/>
    <property type="evidence" value="ECO:0007669"/>
    <property type="project" value="InterPro"/>
</dbReference>
<dbReference type="InterPro" id="IPR011914">
    <property type="entry name" value="RfaE_dom_II"/>
</dbReference>
<keyword evidence="6" id="KW-0119">Carbohydrate metabolism</keyword>
<evidence type="ECO:0000256" key="4">
    <source>
        <dbReference type="ARBA" id="ARBA00022741"/>
    </source>
</evidence>
<organism evidence="9 10">
    <name type="scientific">Orenia metallireducens</name>
    <dbReference type="NCBI Taxonomy" id="1413210"/>
    <lineage>
        <taxon>Bacteria</taxon>
        <taxon>Bacillati</taxon>
        <taxon>Bacillota</taxon>
        <taxon>Clostridia</taxon>
        <taxon>Halanaerobiales</taxon>
        <taxon>Halobacteroidaceae</taxon>
        <taxon>Orenia</taxon>
    </lineage>
</organism>
<keyword evidence="10" id="KW-1185">Reference proteome</keyword>
<comment type="caution">
    <text evidence="9">The sequence shown here is derived from an EMBL/GenBank/DDBJ whole genome shotgun (WGS) entry which is preliminary data.</text>
</comment>
<evidence type="ECO:0000256" key="6">
    <source>
        <dbReference type="ARBA" id="ARBA00023277"/>
    </source>
</evidence>
<dbReference type="Pfam" id="PF01467">
    <property type="entry name" value="CTP_transf_like"/>
    <property type="match status" value="1"/>
</dbReference>
<dbReference type="PANTHER" id="PTHR43793">
    <property type="entry name" value="FAD SYNTHASE"/>
    <property type="match status" value="1"/>
</dbReference>
<protein>
    <recommendedName>
        <fullName evidence="1">D-glycero-beta-D-manno-heptose 1-phosphate adenylyltransferase</fullName>
        <ecNumber evidence="1">2.7.7.70</ecNumber>
    </recommendedName>
</protein>
<keyword evidence="4" id="KW-0547">Nucleotide-binding</keyword>
<proteinExistence type="predicted"/>
<dbReference type="PANTHER" id="PTHR43793:SF2">
    <property type="entry name" value="BIFUNCTIONAL PROTEIN HLDE"/>
    <property type="match status" value="1"/>
</dbReference>
<dbReference type="AlphaFoldDB" id="A0A1C0ABE1"/>
<dbReference type="GO" id="GO:0005975">
    <property type="term" value="P:carbohydrate metabolic process"/>
    <property type="evidence" value="ECO:0007669"/>
    <property type="project" value="InterPro"/>
</dbReference>
<keyword evidence="5" id="KW-0067">ATP-binding</keyword>
<dbReference type="GO" id="GO:0016779">
    <property type="term" value="F:nucleotidyltransferase activity"/>
    <property type="evidence" value="ECO:0007669"/>
    <property type="project" value="UniProtKB-KW"/>
</dbReference>
<dbReference type="SUPFAM" id="SSF52374">
    <property type="entry name" value="Nucleotidylyl transferase"/>
    <property type="match status" value="1"/>
</dbReference>
<dbReference type="OrthoDB" id="9802794at2"/>
<gene>
    <name evidence="9" type="ORF">U472_03635</name>
</gene>
<evidence type="ECO:0000256" key="7">
    <source>
        <dbReference type="ARBA" id="ARBA00047428"/>
    </source>
</evidence>
<evidence type="ECO:0000256" key="1">
    <source>
        <dbReference type="ARBA" id="ARBA00012519"/>
    </source>
</evidence>
<dbReference type="NCBIfam" id="TIGR00125">
    <property type="entry name" value="cyt_tran_rel"/>
    <property type="match status" value="1"/>
</dbReference>
<reference evidence="10" key="1">
    <citation type="submission" date="2016-07" db="EMBL/GenBank/DDBJ databases">
        <authorList>
            <person name="Florea S."/>
            <person name="Webb J.S."/>
            <person name="Jaromczyk J."/>
            <person name="Schardl C.L."/>
        </authorList>
    </citation>
    <scope>NUCLEOTIDE SEQUENCE [LARGE SCALE GENOMIC DNA]</scope>
    <source>
        <strain evidence="10">Z6</strain>
    </source>
</reference>
<dbReference type="Proteomes" id="UP000093514">
    <property type="component" value="Unassembled WGS sequence"/>
</dbReference>
<dbReference type="EMBL" id="LWDV01000007">
    <property type="protein sequence ID" value="OCL27654.1"/>
    <property type="molecule type" value="Genomic_DNA"/>
</dbReference>
<dbReference type="Gene3D" id="3.40.50.620">
    <property type="entry name" value="HUPs"/>
    <property type="match status" value="1"/>
</dbReference>
<dbReference type="EC" id="2.7.7.70" evidence="1"/>
<keyword evidence="2" id="KW-0808">Transferase</keyword>
<accession>A0A1C0ABE1</accession>
<keyword evidence="3" id="KW-0548">Nucleotidyltransferase</keyword>
<dbReference type="InterPro" id="IPR050385">
    <property type="entry name" value="Archaeal_FAD_synthase"/>
</dbReference>
<dbReference type="InterPro" id="IPR014729">
    <property type="entry name" value="Rossmann-like_a/b/a_fold"/>
</dbReference>
<dbReference type="RefSeq" id="WP_068715612.1">
    <property type="nucleotide sequence ID" value="NZ_LWDV01000007.1"/>
</dbReference>
<evidence type="ECO:0000259" key="8">
    <source>
        <dbReference type="Pfam" id="PF01467"/>
    </source>
</evidence>
<evidence type="ECO:0000256" key="5">
    <source>
        <dbReference type="ARBA" id="ARBA00022840"/>
    </source>
</evidence>
<dbReference type="GO" id="GO:0005524">
    <property type="term" value="F:ATP binding"/>
    <property type="evidence" value="ECO:0007669"/>
    <property type="project" value="UniProtKB-KW"/>
</dbReference>
<dbReference type="InterPro" id="IPR004821">
    <property type="entry name" value="Cyt_trans-like"/>
</dbReference>
<name>A0A1C0ABE1_9FIRM</name>
<evidence type="ECO:0000256" key="2">
    <source>
        <dbReference type="ARBA" id="ARBA00022679"/>
    </source>
</evidence>
<evidence type="ECO:0000256" key="3">
    <source>
        <dbReference type="ARBA" id="ARBA00022695"/>
    </source>
</evidence>
<evidence type="ECO:0000313" key="10">
    <source>
        <dbReference type="Proteomes" id="UP000093514"/>
    </source>
</evidence>